<comment type="similarity">
    <text evidence="2">Belongs to the binding-protein-dependent transport system permease family. FecCD subfamily.</text>
</comment>
<feature type="transmembrane region" description="Helical" evidence="8">
    <location>
        <begin position="233"/>
        <end position="262"/>
    </location>
</feature>
<dbReference type="PANTHER" id="PTHR30472:SF19">
    <property type="entry name" value="PETROBACTIN IMPORT SYSTEM PERMEASE PROTEIN YCLO"/>
    <property type="match status" value="1"/>
</dbReference>
<dbReference type="AlphaFoldDB" id="A0A9D1P8L5"/>
<feature type="transmembrane region" description="Helical" evidence="8">
    <location>
        <begin position="138"/>
        <end position="160"/>
    </location>
</feature>
<feature type="transmembrane region" description="Helical" evidence="8">
    <location>
        <begin position="113"/>
        <end position="132"/>
    </location>
</feature>
<comment type="caution">
    <text evidence="9">The sequence shown here is derived from an EMBL/GenBank/DDBJ whole genome shotgun (WGS) entry which is preliminary data.</text>
</comment>
<feature type="transmembrane region" description="Helical" evidence="8">
    <location>
        <begin position="12"/>
        <end position="30"/>
    </location>
</feature>
<feature type="transmembrane region" description="Helical" evidence="8">
    <location>
        <begin position="51"/>
        <end position="72"/>
    </location>
</feature>
<feature type="transmembrane region" description="Helical" evidence="8">
    <location>
        <begin position="172"/>
        <end position="202"/>
    </location>
</feature>
<evidence type="ECO:0000256" key="8">
    <source>
        <dbReference type="SAM" id="Phobius"/>
    </source>
</evidence>
<reference evidence="9" key="2">
    <citation type="journal article" date="2021" name="PeerJ">
        <title>Extensive microbial diversity within the chicken gut microbiome revealed by metagenomics and culture.</title>
        <authorList>
            <person name="Gilroy R."/>
            <person name="Ravi A."/>
            <person name="Getino M."/>
            <person name="Pursley I."/>
            <person name="Horton D.L."/>
            <person name="Alikhan N.F."/>
            <person name="Baker D."/>
            <person name="Gharbi K."/>
            <person name="Hall N."/>
            <person name="Watson M."/>
            <person name="Adriaenssens E.M."/>
            <person name="Foster-Nyarko E."/>
            <person name="Jarju S."/>
            <person name="Secka A."/>
            <person name="Antonio M."/>
            <person name="Oren A."/>
            <person name="Chaudhuri R.R."/>
            <person name="La Ragione R."/>
            <person name="Hildebrand F."/>
            <person name="Pallen M.J."/>
        </authorList>
    </citation>
    <scope>NUCLEOTIDE SEQUENCE</scope>
    <source>
        <strain evidence="9">CHK183-6373</strain>
    </source>
</reference>
<name>A0A9D1P8L5_9FIRM</name>
<dbReference type="GO" id="GO:0033214">
    <property type="term" value="P:siderophore-iron import into cell"/>
    <property type="evidence" value="ECO:0007669"/>
    <property type="project" value="TreeGrafter"/>
</dbReference>
<dbReference type="Pfam" id="PF01032">
    <property type="entry name" value="FecCD"/>
    <property type="match status" value="1"/>
</dbReference>
<dbReference type="Gene3D" id="1.10.3470.10">
    <property type="entry name" value="ABC transporter involved in vitamin B12 uptake, BtuC"/>
    <property type="match status" value="1"/>
</dbReference>
<keyword evidence="5 8" id="KW-0812">Transmembrane</keyword>
<feature type="transmembrane region" description="Helical" evidence="8">
    <location>
        <begin position="87"/>
        <end position="106"/>
    </location>
</feature>
<sequence length="325" mass="35349">MNTAAIRANRRKLLLMGALVVLCAAAYMLVDVNFAKAKLFAYSMRIRSPKLIAMLITAFAIGGASIVFQSIINNTIVTPCLLGMNSLYTLIHTAVVFALGSGSVLAMNPNASFAVDLVLMGLVATAIYSYLFKKTRYNVLYVLLIGTVLTSFFSSIQTTMTRVMDPNEYDSLLATLVASFSNINSEIIVFSVVLLAGILFFLRKDLALLDVITLGKAQATNLGVDYDRTIRRLLLGVTLAIAVATAMVGPISFLGLIIANLSRQLLRTFRHSQLVLGSTLFGMIVLVAGQLIVEHVFTYAIPVSVFITVGGGLYFLYLLLRNRRP</sequence>
<dbReference type="GO" id="GO:0005886">
    <property type="term" value="C:plasma membrane"/>
    <property type="evidence" value="ECO:0007669"/>
    <property type="project" value="UniProtKB-SubCell"/>
</dbReference>
<dbReference type="EMBL" id="DVOT01000156">
    <property type="protein sequence ID" value="HIV28067.1"/>
    <property type="molecule type" value="Genomic_DNA"/>
</dbReference>
<gene>
    <name evidence="9" type="ORF">IAA64_08860</name>
</gene>
<feature type="transmembrane region" description="Helical" evidence="8">
    <location>
        <begin position="299"/>
        <end position="320"/>
    </location>
</feature>
<evidence type="ECO:0000256" key="6">
    <source>
        <dbReference type="ARBA" id="ARBA00022989"/>
    </source>
</evidence>
<evidence type="ECO:0000256" key="3">
    <source>
        <dbReference type="ARBA" id="ARBA00022448"/>
    </source>
</evidence>
<keyword evidence="4" id="KW-1003">Cell membrane</keyword>
<evidence type="ECO:0000256" key="4">
    <source>
        <dbReference type="ARBA" id="ARBA00022475"/>
    </source>
</evidence>
<keyword evidence="3" id="KW-0813">Transport</keyword>
<evidence type="ECO:0000256" key="1">
    <source>
        <dbReference type="ARBA" id="ARBA00004651"/>
    </source>
</evidence>
<dbReference type="InterPro" id="IPR000522">
    <property type="entry name" value="ABC_transptr_permease_BtuC"/>
</dbReference>
<evidence type="ECO:0000313" key="9">
    <source>
        <dbReference type="EMBL" id="HIV28067.1"/>
    </source>
</evidence>
<feature type="transmembrane region" description="Helical" evidence="8">
    <location>
        <begin position="274"/>
        <end position="293"/>
    </location>
</feature>
<organism evidence="9 10">
    <name type="scientific">Candidatus Ornithocaccomicrobium faecavium</name>
    <dbReference type="NCBI Taxonomy" id="2840890"/>
    <lineage>
        <taxon>Bacteria</taxon>
        <taxon>Bacillati</taxon>
        <taxon>Bacillota</taxon>
        <taxon>Clostridia</taxon>
        <taxon>Candidatus Ornithocaccomicrobium</taxon>
    </lineage>
</organism>
<keyword evidence="7 8" id="KW-0472">Membrane</keyword>
<evidence type="ECO:0000256" key="7">
    <source>
        <dbReference type="ARBA" id="ARBA00023136"/>
    </source>
</evidence>
<dbReference type="PANTHER" id="PTHR30472">
    <property type="entry name" value="FERRIC ENTEROBACTIN TRANSPORT SYSTEM PERMEASE PROTEIN"/>
    <property type="match status" value="1"/>
</dbReference>
<comment type="subcellular location">
    <subcellularLocation>
        <location evidence="1">Cell membrane</location>
        <topology evidence="1">Multi-pass membrane protein</topology>
    </subcellularLocation>
</comment>
<proteinExistence type="inferred from homology"/>
<dbReference type="Proteomes" id="UP000886884">
    <property type="component" value="Unassembled WGS sequence"/>
</dbReference>
<evidence type="ECO:0000313" key="10">
    <source>
        <dbReference type="Proteomes" id="UP000886884"/>
    </source>
</evidence>
<dbReference type="InterPro" id="IPR037294">
    <property type="entry name" value="ABC_BtuC-like"/>
</dbReference>
<dbReference type="SUPFAM" id="SSF81345">
    <property type="entry name" value="ABC transporter involved in vitamin B12 uptake, BtuC"/>
    <property type="match status" value="1"/>
</dbReference>
<keyword evidence="6 8" id="KW-1133">Transmembrane helix</keyword>
<dbReference type="GO" id="GO:0022857">
    <property type="term" value="F:transmembrane transporter activity"/>
    <property type="evidence" value="ECO:0007669"/>
    <property type="project" value="InterPro"/>
</dbReference>
<evidence type="ECO:0000256" key="5">
    <source>
        <dbReference type="ARBA" id="ARBA00022692"/>
    </source>
</evidence>
<accession>A0A9D1P8L5</accession>
<evidence type="ECO:0000256" key="2">
    <source>
        <dbReference type="ARBA" id="ARBA00007935"/>
    </source>
</evidence>
<reference evidence="9" key="1">
    <citation type="submission" date="2020-10" db="EMBL/GenBank/DDBJ databases">
        <authorList>
            <person name="Gilroy R."/>
        </authorList>
    </citation>
    <scope>NUCLEOTIDE SEQUENCE</scope>
    <source>
        <strain evidence="9">CHK183-6373</strain>
    </source>
</reference>
<protein>
    <submittedName>
        <fullName evidence="9">Iron chelate uptake ABC transporter family permease subunit</fullName>
    </submittedName>
</protein>